<dbReference type="GeneID" id="26660500"/>
<evidence type="ECO:0000313" key="1">
    <source>
        <dbReference type="EMBL" id="CQH63726.1"/>
    </source>
</evidence>
<evidence type="ECO:0000313" key="2">
    <source>
        <dbReference type="Proteomes" id="UP000066737"/>
    </source>
</evidence>
<name>A0A0U5H4P0_9EURY</name>
<dbReference type="EMBL" id="LN831303">
    <property type="protein sequence ID" value="CQH63726.1"/>
    <property type="molecule type" value="Genomic_DNA"/>
</dbReference>
<reference evidence="2" key="1">
    <citation type="journal article" date="2016" name="Environ. Microbiol.">
        <title>The complete genome of a viable archaeum isolated from 123-million-year-old rock salt.</title>
        <authorList>
            <person name="Jaakkola S.T."/>
            <person name="Pfeiffer F."/>
            <person name="Ravantti J.J."/>
            <person name="Guo Q."/>
            <person name="Liu Y."/>
            <person name="Chen X."/>
            <person name="Ma H."/>
            <person name="Yang C."/>
            <person name="Oksanen H.M."/>
            <person name="Bamford D.H."/>
        </authorList>
    </citation>
    <scope>NUCLEOTIDE SEQUENCE</scope>
    <source>
        <strain evidence="2">JI20-1</strain>
        <plasmid evidence="2">Plasmid pSTJ001</plasmid>
    </source>
</reference>
<dbReference type="Proteomes" id="UP000066737">
    <property type="component" value="Plasmid pSTJ001"/>
</dbReference>
<gene>
    <name evidence="1" type="ORF">HHUB_4167</name>
</gene>
<accession>A0A0U5H4P0</accession>
<dbReference type="AlphaFoldDB" id="A0A0U5H4P0"/>
<sequence length="71" mass="7774">MAGDSQRSVSSTVGVDVDLDADVDELVEEYQRLADELRRPGQTAVDVEDLDAIRNEVEDRVGTSEAVKLLL</sequence>
<organism evidence="1 2">
    <name type="scientific">Halobacterium hubeiense</name>
    <dbReference type="NCBI Taxonomy" id="1407499"/>
    <lineage>
        <taxon>Archaea</taxon>
        <taxon>Methanobacteriati</taxon>
        <taxon>Methanobacteriota</taxon>
        <taxon>Stenosarchaea group</taxon>
        <taxon>Halobacteria</taxon>
        <taxon>Halobacteriales</taxon>
        <taxon>Halobacteriaceae</taxon>
        <taxon>Halobacterium</taxon>
    </lineage>
</organism>
<keyword evidence="2" id="KW-1185">Reference proteome</keyword>
<geneLocation type="plasmid" evidence="2">
    <name>pSTJ001</name>
</geneLocation>
<dbReference type="OrthoDB" id="384861at2157"/>
<dbReference type="RefSeq" id="WP_059058567.1">
    <property type="nucleotide sequence ID" value="NZ_CEML01000004.1"/>
</dbReference>
<dbReference type="KEGG" id="hhb:Hhub_4167"/>
<proteinExistence type="predicted"/>
<protein>
    <submittedName>
        <fullName evidence="1">Uncharacterized protein</fullName>
    </submittedName>
</protein>